<comment type="caution">
    <text evidence="1">The sequence shown here is derived from an EMBL/GenBank/DDBJ whole genome shotgun (WGS) entry which is preliminary data.</text>
</comment>
<proteinExistence type="predicted"/>
<name>A0ABR3IPL4_9AGAR</name>
<dbReference type="Proteomes" id="UP001556367">
    <property type="component" value="Unassembled WGS sequence"/>
</dbReference>
<organism evidence="1 2">
    <name type="scientific">Hohenbuehelia grisea</name>
    <dbReference type="NCBI Taxonomy" id="104357"/>
    <lineage>
        <taxon>Eukaryota</taxon>
        <taxon>Fungi</taxon>
        <taxon>Dikarya</taxon>
        <taxon>Basidiomycota</taxon>
        <taxon>Agaricomycotina</taxon>
        <taxon>Agaricomycetes</taxon>
        <taxon>Agaricomycetidae</taxon>
        <taxon>Agaricales</taxon>
        <taxon>Pleurotineae</taxon>
        <taxon>Pleurotaceae</taxon>
        <taxon>Hohenbuehelia</taxon>
    </lineage>
</organism>
<reference evidence="2" key="1">
    <citation type="submission" date="2024-06" db="EMBL/GenBank/DDBJ databases">
        <title>Multi-omics analyses provide insights into the biosynthesis of the anticancer antibiotic pleurotin in Hohenbuehelia grisea.</title>
        <authorList>
            <person name="Weaver J.A."/>
            <person name="Alberti F."/>
        </authorList>
    </citation>
    <scope>NUCLEOTIDE SEQUENCE [LARGE SCALE GENOMIC DNA]</scope>
    <source>
        <strain evidence="2">T-177</strain>
    </source>
</reference>
<evidence type="ECO:0000313" key="2">
    <source>
        <dbReference type="Proteomes" id="UP001556367"/>
    </source>
</evidence>
<keyword evidence="2" id="KW-1185">Reference proteome</keyword>
<sequence length="367" mass="41396">MLADIEPPSVIAFADFGRDFRRSIDPEKGHSSYILPSSEDYEALFFGETCSSEAGTVLRAHGNHFSGKENFTPCSDGTRARDFIVLRRPTSWPENMGILFDNQIGTLNKIRVLDDEEAAGTERFSIREWLRPTMSEGDHTVMDGITVRMPLKYAVRLFIGFLRRFQRSDRSLSCRVCALTSVVAFVFSDLRMRLPSLSSRVSQNGPYRLNVQHPLRTQELLGVGDEPPVRVPSQKEVRLGALYDPALLPDFGGPFFDMKESRLVQRDVRDVDGSLIPPWKDYEAFRPGTLVLVEATLHCFRMKDGSKLRKMYQVDGHRFKVLASSPENTERRSRPIVPASFAPGGSPTKRVFDSIFDGVVAKKSRKS</sequence>
<gene>
    <name evidence="1" type="ORF">HGRIS_004330</name>
</gene>
<evidence type="ECO:0000313" key="1">
    <source>
        <dbReference type="EMBL" id="KAL0945179.1"/>
    </source>
</evidence>
<accession>A0ABR3IPL4</accession>
<protein>
    <submittedName>
        <fullName evidence="1">Uncharacterized protein</fullName>
    </submittedName>
</protein>
<dbReference type="EMBL" id="JASNQZ010000019">
    <property type="protein sequence ID" value="KAL0945179.1"/>
    <property type="molecule type" value="Genomic_DNA"/>
</dbReference>